<dbReference type="PANTHER" id="PTHR43852:SF2">
    <property type="entry name" value="PROTEIN ADENYLYLTRANSFERASE MNTA"/>
    <property type="match status" value="1"/>
</dbReference>
<name>A0A3D9L5K5_MARFU</name>
<protein>
    <submittedName>
        <fullName evidence="2">Putative nucleotidyltransferase</fullName>
    </submittedName>
</protein>
<dbReference type="SUPFAM" id="SSF81301">
    <property type="entry name" value="Nucleotidyltransferase"/>
    <property type="match status" value="1"/>
</dbReference>
<reference evidence="2 3" key="1">
    <citation type="submission" date="2018-07" db="EMBL/GenBank/DDBJ databases">
        <title>Genomic Encyclopedia of Type Strains, Phase IV (KMG-IV): sequencing the most valuable type-strain genomes for metagenomic binning, comparative biology and taxonomic classification.</title>
        <authorList>
            <person name="Goeker M."/>
        </authorList>
    </citation>
    <scope>NUCLEOTIDE SEQUENCE [LARGE SCALE GENOMIC DNA]</scope>
    <source>
        <strain evidence="2 3">DSM 4134</strain>
    </source>
</reference>
<dbReference type="GO" id="GO:0016740">
    <property type="term" value="F:transferase activity"/>
    <property type="evidence" value="ECO:0007669"/>
    <property type="project" value="UniProtKB-KW"/>
</dbReference>
<evidence type="ECO:0000313" key="2">
    <source>
        <dbReference type="EMBL" id="REE00556.1"/>
    </source>
</evidence>
<dbReference type="InterPro" id="IPR052930">
    <property type="entry name" value="TA_antitoxin_MntA"/>
</dbReference>
<dbReference type="NCBIfam" id="NF047752">
    <property type="entry name" value="MntA_antitoxin"/>
    <property type="match status" value="1"/>
</dbReference>
<dbReference type="OrthoDB" id="9793933at2"/>
<dbReference type="AlphaFoldDB" id="A0A3D9L5K5"/>
<keyword evidence="2" id="KW-0808">Transferase</keyword>
<evidence type="ECO:0000313" key="3">
    <source>
        <dbReference type="Proteomes" id="UP000256779"/>
    </source>
</evidence>
<gene>
    <name evidence="2" type="ORF">C7460_105185</name>
</gene>
<dbReference type="PANTHER" id="PTHR43852">
    <property type="entry name" value="NUCLEOTIDYLTRANSFERASE"/>
    <property type="match status" value="1"/>
</dbReference>
<dbReference type="CDD" id="cd05403">
    <property type="entry name" value="NT_KNTase_like"/>
    <property type="match status" value="1"/>
</dbReference>
<dbReference type="Gene3D" id="3.30.460.10">
    <property type="entry name" value="Beta Polymerase, domain 2"/>
    <property type="match status" value="1"/>
</dbReference>
<dbReference type="Proteomes" id="UP000256779">
    <property type="component" value="Unassembled WGS sequence"/>
</dbReference>
<keyword evidence="3" id="KW-1185">Reference proteome</keyword>
<feature type="domain" description="Polymerase beta nucleotidyltransferase" evidence="1">
    <location>
        <begin position="13"/>
        <end position="103"/>
    </location>
</feature>
<comment type="caution">
    <text evidence="2">The sequence shown here is derived from an EMBL/GenBank/DDBJ whole genome shotgun (WGS) entry which is preliminary data.</text>
</comment>
<dbReference type="Pfam" id="PF18765">
    <property type="entry name" value="Polbeta"/>
    <property type="match status" value="1"/>
</dbReference>
<dbReference type="InterPro" id="IPR041633">
    <property type="entry name" value="Polbeta"/>
</dbReference>
<organism evidence="2 3">
    <name type="scientific">Marinoscillum furvescens DSM 4134</name>
    <dbReference type="NCBI Taxonomy" id="1122208"/>
    <lineage>
        <taxon>Bacteria</taxon>
        <taxon>Pseudomonadati</taxon>
        <taxon>Bacteroidota</taxon>
        <taxon>Cytophagia</taxon>
        <taxon>Cytophagales</taxon>
        <taxon>Reichenbachiellaceae</taxon>
        <taxon>Marinoscillum</taxon>
    </lineage>
</organism>
<accession>A0A3D9L5K5</accession>
<dbReference type="RefSeq" id="WP_115867553.1">
    <property type="nucleotide sequence ID" value="NZ_QREG01000005.1"/>
</dbReference>
<sequence length="138" mass="15766">MILSQDETSFCINTIRKALPDVQGIYLYGSGATDQFTDESDIDLAYHCLPKARVLTVVEEWELAASLAAKLLRNVDLVNLGAAHHVLQMEVIWKGKRLYSAKEDVSEFWETTYSSMYLQYQDDMKAVKDGIYERGHIR</sequence>
<proteinExistence type="predicted"/>
<evidence type="ECO:0000259" key="1">
    <source>
        <dbReference type="Pfam" id="PF18765"/>
    </source>
</evidence>
<dbReference type="InterPro" id="IPR043519">
    <property type="entry name" value="NT_sf"/>
</dbReference>
<dbReference type="EMBL" id="QREG01000005">
    <property type="protein sequence ID" value="REE00556.1"/>
    <property type="molecule type" value="Genomic_DNA"/>
</dbReference>